<accession>A0A4S4N6K9</accession>
<sequence>MDVKIDEIDRRILRALQRDASLAIDALAEIVHLSRNACWRRVKRLESDGVIAKRVALLNPEAIGLDLAVFVLVRTNRHDEEWLKLFDKAVRDLPEITGAHRMSGDLDYVLRVRVSSVGAYDQFYKRLIARVPLSDISACFVMDDIKDTTEFPL</sequence>
<dbReference type="Proteomes" id="UP000306602">
    <property type="component" value="Unassembled WGS sequence"/>
</dbReference>
<dbReference type="RefSeq" id="WP_136464361.1">
    <property type="nucleotide sequence ID" value="NZ_SRKY01000005.1"/>
</dbReference>
<dbReference type="GO" id="GO:0005829">
    <property type="term" value="C:cytosol"/>
    <property type="evidence" value="ECO:0007669"/>
    <property type="project" value="TreeGrafter"/>
</dbReference>
<dbReference type="PANTHER" id="PTHR30154">
    <property type="entry name" value="LEUCINE-RESPONSIVE REGULATORY PROTEIN"/>
    <property type="match status" value="1"/>
</dbReference>
<dbReference type="InterPro" id="IPR011008">
    <property type="entry name" value="Dimeric_a/b-barrel"/>
</dbReference>
<dbReference type="AlphaFoldDB" id="A0A4S4N6K9"/>
<name>A0A4S4N6K9_9RHOB</name>
<reference evidence="5 6" key="1">
    <citation type="submission" date="2019-04" db="EMBL/GenBank/DDBJ databases">
        <title>Shimia ponticola sp. nov., isolated from seawater.</title>
        <authorList>
            <person name="Kim Y.-O."/>
            <person name="Yoon J.-H."/>
        </authorList>
    </citation>
    <scope>NUCLEOTIDE SEQUENCE [LARGE SCALE GENOMIC DNA]</scope>
    <source>
        <strain evidence="5 6">MYP11</strain>
    </source>
</reference>
<dbReference type="GO" id="GO:0043200">
    <property type="term" value="P:response to amino acid"/>
    <property type="evidence" value="ECO:0007669"/>
    <property type="project" value="TreeGrafter"/>
</dbReference>
<dbReference type="Pfam" id="PF13412">
    <property type="entry name" value="HTH_24"/>
    <property type="match status" value="1"/>
</dbReference>
<dbReference type="InterPro" id="IPR036390">
    <property type="entry name" value="WH_DNA-bd_sf"/>
</dbReference>
<dbReference type="SUPFAM" id="SSF54909">
    <property type="entry name" value="Dimeric alpha+beta barrel"/>
    <property type="match status" value="1"/>
</dbReference>
<comment type="caution">
    <text evidence="5">The sequence shown here is derived from an EMBL/GenBank/DDBJ whole genome shotgun (WGS) entry which is preliminary data.</text>
</comment>
<dbReference type="OrthoDB" id="7847328at2"/>
<dbReference type="PANTHER" id="PTHR30154:SF17">
    <property type="entry name" value="DNA-BINDING TRANSCRIPTIONAL ACTIVATOR DECR"/>
    <property type="match status" value="1"/>
</dbReference>
<dbReference type="SUPFAM" id="SSF46785">
    <property type="entry name" value="Winged helix' DNA-binding domain"/>
    <property type="match status" value="1"/>
</dbReference>
<gene>
    <name evidence="5" type="ORF">E4Z66_17575</name>
</gene>
<keyword evidence="2" id="KW-0238">DNA-binding</keyword>
<evidence type="ECO:0000313" key="6">
    <source>
        <dbReference type="Proteomes" id="UP000306602"/>
    </source>
</evidence>
<evidence type="ECO:0000313" key="5">
    <source>
        <dbReference type="EMBL" id="THH34774.1"/>
    </source>
</evidence>
<dbReference type="Gene3D" id="1.10.10.10">
    <property type="entry name" value="Winged helix-like DNA-binding domain superfamily/Winged helix DNA-binding domain"/>
    <property type="match status" value="1"/>
</dbReference>
<dbReference type="InterPro" id="IPR019887">
    <property type="entry name" value="Tscrpt_reg_AsnC/Lrp_C"/>
</dbReference>
<organism evidence="5 6">
    <name type="scientific">Aliishimia ponticola</name>
    <dbReference type="NCBI Taxonomy" id="2499833"/>
    <lineage>
        <taxon>Bacteria</taxon>
        <taxon>Pseudomonadati</taxon>
        <taxon>Pseudomonadota</taxon>
        <taxon>Alphaproteobacteria</taxon>
        <taxon>Rhodobacterales</taxon>
        <taxon>Paracoccaceae</taxon>
        <taxon>Aliishimia</taxon>
    </lineage>
</organism>
<dbReference type="CDD" id="cd00090">
    <property type="entry name" value="HTH_ARSR"/>
    <property type="match status" value="1"/>
</dbReference>
<dbReference type="PROSITE" id="PS50956">
    <property type="entry name" value="HTH_ASNC_2"/>
    <property type="match status" value="1"/>
</dbReference>
<evidence type="ECO:0000259" key="4">
    <source>
        <dbReference type="PROSITE" id="PS50956"/>
    </source>
</evidence>
<evidence type="ECO:0000256" key="3">
    <source>
        <dbReference type="ARBA" id="ARBA00023163"/>
    </source>
</evidence>
<protein>
    <submittedName>
        <fullName evidence="5">Lrp/AsnC family transcriptional regulator</fullName>
    </submittedName>
</protein>
<dbReference type="GO" id="GO:0006355">
    <property type="term" value="P:regulation of DNA-templated transcription"/>
    <property type="evidence" value="ECO:0007669"/>
    <property type="project" value="UniProtKB-ARBA"/>
</dbReference>
<dbReference type="InterPro" id="IPR036388">
    <property type="entry name" value="WH-like_DNA-bd_sf"/>
</dbReference>
<dbReference type="SMART" id="SM00344">
    <property type="entry name" value="HTH_ASNC"/>
    <property type="match status" value="1"/>
</dbReference>
<keyword evidence="6" id="KW-1185">Reference proteome</keyword>
<feature type="domain" description="HTH asnC-type" evidence="4">
    <location>
        <begin position="5"/>
        <end position="66"/>
    </location>
</feature>
<evidence type="ECO:0000256" key="1">
    <source>
        <dbReference type="ARBA" id="ARBA00023015"/>
    </source>
</evidence>
<dbReference type="InterPro" id="IPR011991">
    <property type="entry name" value="ArsR-like_HTH"/>
</dbReference>
<dbReference type="PRINTS" id="PR00033">
    <property type="entry name" value="HTHASNC"/>
</dbReference>
<dbReference type="InterPro" id="IPR019888">
    <property type="entry name" value="Tscrpt_reg_AsnC-like"/>
</dbReference>
<dbReference type="Pfam" id="PF01037">
    <property type="entry name" value="AsnC_trans_reg"/>
    <property type="match status" value="1"/>
</dbReference>
<dbReference type="EMBL" id="SRKY01000005">
    <property type="protein sequence ID" value="THH34774.1"/>
    <property type="molecule type" value="Genomic_DNA"/>
</dbReference>
<keyword evidence="1" id="KW-0805">Transcription regulation</keyword>
<evidence type="ECO:0000256" key="2">
    <source>
        <dbReference type="ARBA" id="ARBA00023125"/>
    </source>
</evidence>
<dbReference type="GO" id="GO:0043565">
    <property type="term" value="F:sequence-specific DNA binding"/>
    <property type="evidence" value="ECO:0007669"/>
    <property type="project" value="InterPro"/>
</dbReference>
<keyword evidence="3" id="KW-0804">Transcription</keyword>
<dbReference type="Gene3D" id="3.30.70.920">
    <property type="match status" value="1"/>
</dbReference>
<dbReference type="InterPro" id="IPR000485">
    <property type="entry name" value="AsnC-type_HTH_dom"/>
</dbReference>
<proteinExistence type="predicted"/>